<evidence type="ECO:0000313" key="3">
    <source>
        <dbReference type="Proteomes" id="UP000604475"/>
    </source>
</evidence>
<dbReference type="EMBL" id="JAEACQ010000240">
    <property type="protein sequence ID" value="MBL7629974.1"/>
    <property type="molecule type" value="Genomic_DNA"/>
</dbReference>
<proteinExistence type="predicted"/>
<evidence type="ECO:0000313" key="2">
    <source>
        <dbReference type="EMBL" id="MBL7629974.1"/>
    </source>
</evidence>
<dbReference type="Gene3D" id="1.10.10.10">
    <property type="entry name" value="Winged helix-like DNA-binding domain superfamily/Winged helix DNA-binding domain"/>
    <property type="match status" value="1"/>
</dbReference>
<dbReference type="RefSeq" id="WP_203002014.1">
    <property type="nucleotide sequence ID" value="NZ_JADWYU010000090.1"/>
</dbReference>
<dbReference type="SMART" id="SM00347">
    <property type="entry name" value="HTH_MARR"/>
    <property type="match status" value="1"/>
</dbReference>
<feature type="domain" description="HTH marR-type" evidence="1">
    <location>
        <begin position="26"/>
        <end position="162"/>
    </location>
</feature>
<keyword evidence="3" id="KW-1185">Reference proteome</keyword>
<dbReference type="InterPro" id="IPR036390">
    <property type="entry name" value="WH_DNA-bd_sf"/>
</dbReference>
<dbReference type="PANTHER" id="PTHR33164">
    <property type="entry name" value="TRANSCRIPTIONAL REGULATOR, MARR FAMILY"/>
    <property type="match status" value="1"/>
</dbReference>
<dbReference type="GO" id="GO:0006950">
    <property type="term" value="P:response to stress"/>
    <property type="evidence" value="ECO:0007669"/>
    <property type="project" value="TreeGrafter"/>
</dbReference>
<sequence>MTGPGQAVAAGPCVPTPESVCEAQVGSDVAKELGWLVGQIQHGYLTAATRAVDEVPGGLRGVYVLGAAIRGDAPNQIEVARRFGIDRTVMVHLIDDLEKAGLVERRPDPADRRARMIVGTDRGRDAHDAAQARLRRVEDHVLAPLGPDERAAFTAMAHRVVAHLISLDPTQAESACQAASSQIDTHVPRPGAKG</sequence>
<name>A0A937RJG1_9ACTN</name>
<organism evidence="2 3">
    <name type="scientific">Frankia nepalensis</name>
    <dbReference type="NCBI Taxonomy" id="1836974"/>
    <lineage>
        <taxon>Bacteria</taxon>
        <taxon>Bacillati</taxon>
        <taxon>Actinomycetota</taxon>
        <taxon>Actinomycetes</taxon>
        <taxon>Frankiales</taxon>
        <taxon>Frankiaceae</taxon>
        <taxon>Frankia</taxon>
    </lineage>
</organism>
<protein>
    <submittedName>
        <fullName evidence="2">MarR family transcriptional regulator</fullName>
    </submittedName>
</protein>
<dbReference type="InterPro" id="IPR000835">
    <property type="entry name" value="HTH_MarR-typ"/>
</dbReference>
<comment type="caution">
    <text evidence="2">The sequence shown here is derived from an EMBL/GenBank/DDBJ whole genome shotgun (WGS) entry which is preliminary data.</text>
</comment>
<dbReference type="InterPro" id="IPR036388">
    <property type="entry name" value="WH-like_DNA-bd_sf"/>
</dbReference>
<dbReference type="PROSITE" id="PS50995">
    <property type="entry name" value="HTH_MARR_2"/>
    <property type="match status" value="1"/>
</dbReference>
<reference evidence="2" key="1">
    <citation type="submission" date="2020-12" db="EMBL/GenBank/DDBJ databases">
        <title>Genomic characterization of non-nitrogen-fixing Frankia strains.</title>
        <authorList>
            <person name="Carlos-Shanley C."/>
            <person name="Guerra T."/>
            <person name="Hahn D."/>
        </authorList>
    </citation>
    <scope>NUCLEOTIDE SEQUENCE</scope>
    <source>
        <strain evidence="2">CN6</strain>
    </source>
</reference>
<dbReference type="Pfam" id="PF12802">
    <property type="entry name" value="MarR_2"/>
    <property type="match status" value="1"/>
</dbReference>
<dbReference type="PRINTS" id="PR00598">
    <property type="entry name" value="HTHMARR"/>
</dbReference>
<dbReference type="InterPro" id="IPR039422">
    <property type="entry name" value="MarR/SlyA-like"/>
</dbReference>
<dbReference type="AlphaFoldDB" id="A0A937RJG1"/>
<gene>
    <name evidence="2" type="ORF">I7412_22960</name>
</gene>
<dbReference type="SUPFAM" id="SSF46785">
    <property type="entry name" value="Winged helix' DNA-binding domain"/>
    <property type="match status" value="1"/>
</dbReference>
<evidence type="ECO:0000259" key="1">
    <source>
        <dbReference type="PROSITE" id="PS50995"/>
    </source>
</evidence>
<accession>A0A937RJG1</accession>
<dbReference type="GO" id="GO:0003700">
    <property type="term" value="F:DNA-binding transcription factor activity"/>
    <property type="evidence" value="ECO:0007669"/>
    <property type="project" value="InterPro"/>
</dbReference>
<dbReference type="Proteomes" id="UP000604475">
    <property type="component" value="Unassembled WGS sequence"/>
</dbReference>
<dbReference type="PANTHER" id="PTHR33164:SF43">
    <property type="entry name" value="HTH-TYPE TRANSCRIPTIONAL REPRESSOR YETL"/>
    <property type="match status" value="1"/>
</dbReference>